<feature type="signal peptide" evidence="1">
    <location>
        <begin position="1"/>
        <end position="27"/>
    </location>
</feature>
<dbReference type="Proteomes" id="UP000631521">
    <property type="component" value="Chromosome"/>
</dbReference>
<evidence type="ECO:0000313" key="3">
    <source>
        <dbReference type="Proteomes" id="UP000631521"/>
    </source>
</evidence>
<accession>A0A9E6NY24</accession>
<dbReference type="AlphaFoldDB" id="A0A9E6NY24"/>
<evidence type="ECO:0008006" key="4">
    <source>
        <dbReference type="Google" id="ProtNLM"/>
    </source>
</evidence>
<proteinExistence type="predicted"/>
<sequence length="180" mass="19379">MRGLKAVALSGLSLSLLMFVFPAPAHAECTVRLGPAAIDFGSTTRGQLLAQSVHSDPLSFGLRRAQAHVQCERSRLMRLELVGAAADAGHYRFGAGTLQVRVLAVRLDGKAVQWLSEGQGEDPDARVWRPGVRLVPAIAGAGVEGQRMEIELEFEAGVASADTRVSDLTRFDSELKFVLR</sequence>
<reference evidence="2 3" key="2">
    <citation type="journal article" date="2021" name="Microorganisms">
        <title>The Ever-Expanding Pseudomonas Genus: Description of 43 New Species and Partition of the Pseudomonas putida Group.</title>
        <authorList>
            <person name="Girard L."/>
            <person name="Lood C."/>
            <person name="Hofte M."/>
            <person name="Vandamme P."/>
            <person name="Rokni-Zadeh H."/>
            <person name="van Noort V."/>
            <person name="Lavigne R."/>
            <person name="De Mot R."/>
        </authorList>
    </citation>
    <scope>NUCLEOTIDE SEQUENCE [LARGE SCALE GENOMIC DNA]</scope>
    <source>
        <strain evidence="2 3">SWRI65</strain>
    </source>
</reference>
<feature type="chain" id="PRO_5039293011" description="DUF4402 domain-containing protein" evidence="1">
    <location>
        <begin position="28"/>
        <end position="180"/>
    </location>
</feature>
<organism evidence="2 3">
    <name type="scientific">Pseudomonas hamedanensis</name>
    <dbReference type="NCBI Taxonomy" id="2745504"/>
    <lineage>
        <taxon>Bacteria</taxon>
        <taxon>Pseudomonadati</taxon>
        <taxon>Pseudomonadota</taxon>
        <taxon>Gammaproteobacteria</taxon>
        <taxon>Pseudomonadales</taxon>
        <taxon>Pseudomonadaceae</taxon>
        <taxon>Pseudomonas</taxon>
    </lineage>
</organism>
<keyword evidence="3" id="KW-1185">Reference proteome</keyword>
<dbReference type="KEGG" id="phv:HU739_018645"/>
<protein>
    <recommendedName>
        <fullName evidence="4">DUF4402 domain-containing protein</fullName>
    </recommendedName>
</protein>
<evidence type="ECO:0000256" key="1">
    <source>
        <dbReference type="SAM" id="SignalP"/>
    </source>
</evidence>
<gene>
    <name evidence="2" type="ORF">HU739_018645</name>
</gene>
<evidence type="ECO:0000313" key="2">
    <source>
        <dbReference type="EMBL" id="QXI15926.1"/>
    </source>
</evidence>
<dbReference type="RefSeq" id="WP_186549731.1">
    <property type="nucleotide sequence ID" value="NZ_CP077091.1"/>
</dbReference>
<reference evidence="2 3" key="1">
    <citation type="journal article" date="2020" name="Microorganisms">
        <title>Reliable Identification of Environmental Pseudomonas Isolates Using the rpoD Gene.</title>
        <authorList>
            <consortium name="The Broad Institute Genome Sequencing Platform"/>
            <person name="Girard L."/>
            <person name="Lood C."/>
            <person name="Rokni-Zadeh H."/>
            <person name="van Noort V."/>
            <person name="Lavigne R."/>
            <person name="De Mot R."/>
        </authorList>
    </citation>
    <scope>NUCLEOTIDE SEQUENCE [LARGE SCALE GENOMIC DNA]</scope>
    <source>
        <strain evidence="2 3">SWRI65</strain>
    </source>
</reference>
<name>A0A9E6NY24_9PSED</name>
<dbReference type="EMBL" id="CP077091">
    <property type="protein sequence ID" value="QXI15926.1"/>
    <property type="molecule type" value="Genomic_DNA"/>
</dbReference>
<keyword evidence="1" id="KW-0732">Signal</keyword>